<sequence length="191" mass="22235">MNISEMSERTGLSRNTLSALQNNTGKGIQFDTMDAICKLLDITPCELFTYADINASIFSHPNKNQIRKNEEFGYLETVNYSSFYELEIFYNESRITFQGLLNTSQYPDHSYIVFSVKVKSILEKIPLIFRQEIYNSIIECAINELNNSYDLPTKIDKKSLGIKFLEDDYITNEIREFIKQQDGELDEFLEK</sequence>
<organism evidence="2 3">
    <name type="scientific">Paenibacillus vini</name>
    <dbReference type="NCBI Taxonomy" id="1476024"/>
    <lineage>
        <taxon>Bacteria</taxon>
        <taxon>Bacillati</taxon>
        <taxon>Bacillota</taxon>
        <taxon>Bacilli</taxon>
        <taxon>Bacillales</taxon>
        <taxon>Paenibacillaceae</taxon>
        <taxon>Paenibacillus</taxon>
    </lineage>
</organism>
<dbReference type="Pfam" id="PF13443">
    <property type="entry name" value="HTH_26"/>
    <property type="match status" value="1"/>
</dbReference>
<evidence type="ECO:0000313" key="3">
    <source>
        <dbReference type="Proteomes" id="UP000679992"/>
    </source>
</evidence>
<protein>
    <recommendedName>
        <fullName evidence="1">HTH cro/C1-type domain-containing protein</fullName>
    </recommendedName>
</protein>
<name>A0ABQ4MIH0_9BACL</name>
<dbReference type="Gene3D" id="1.10.260.40">
    <property type="entry name" value="lambda repressor-like DNA-binding domains"/>
    <property type="match status" value="1"/>
</dbReference>
<dbReference type="CDD" id="cd00093">
    <property type="entry name" value="HTH_XRE"/>
    <property type="match status" value="1"/>
</dbReference>
<evidence type="ECO:0000259" key="1">
    <source>
        <dbReference type="PROSITE" id="PS50943"/>
    </source>
</evidence>
<gene>
    <name evidence="2" type="ORF">J42TS3_42300</name>
</gene>
<reference evidence="2 3" key="1">
    <citation type="submission" date="2021-03" db="EMBL/GenBank/DDBJ databases">
        <title>Antimicrobial resistance genes in bacteria isolated from Japanese honey, and their potential for conferring macrolide and lincosamide resistance in the American foulbrood pathogen Paenibacillus larvae.</title>
        <authorList>
            <person name="Okamoto M."/>
            <person name="Kumagai M."/>
            <person name="Kanamori H."/>
            <person name="Takamatsu D."/>
        </authorList>
    </citation>
    <scope>NUCLEOTIDE SEQUENCE [LARGE SCALE GENOMIC DNA]</scope>
    <source>
        <strain evidence="2 3">J42TS3</strain>
    </source>
</reference>
<evidence type="ECO:0000313" key="2">
    <source>
        <dbReference type="EMBL" id="GIP55195.1"/>
    </source>
</evidence>
<comment type="caution">
    <text evidence="2">The sequence shown here is derived from an EMBL/GenBank/DDBJ whole genome shotgun (WGS) entry which is preliminary data.</text>
</comment>
<dbReference type="PROSITE" id="PS50943">
    <property type="entry name" value="HTH_CROC1"/>
    <property type="match status" value="1"/>
</dbReference>
<dbReference type="SUPFAM" id="SSF47413">
    <property type="entry name" value="lambda repressor-like DNA-binding domains"/>
    <property type="match status" value="1"/>
</dbReference>
<proteinExistence type="predicted"/>
<accession>A0ABQ4MIH0</accession>
<dbReference type="InterPro" id="IPR001387">
    <property type="entry name" value="Cro/C1-type_HTH"/>
</dbReference>
<dbReference type="EMBL" id="BOSL01000016">
    <property type="protein sequence ID" value="GIP55195.1"/>
    <property type="molecule type" value="Genomic_DNA"/>
</dbReference>
<feature type="domain" description="HTH cro/C1-type" evidence="1">
    <location>
        <begin position="1"/>
        <end position="47"/>
    </location>
</feature>
<dbReference type="InterPro" id="IPR010982">
    <property type="entry name" value="Lambda_DNA-bd_dom_sf"/>
</dbReference>
<dbReference type="Proteomes" id="UP000679992">
    <property type="component" value="Unassembled WGS sequence"/>
</dbReference>
<keyword evidence="3" id="KW-1185">Reference proteome</keyword>